<feature type="domain" description="Glutamyl/glutaminyl-tRNA synthetase class Ib catalytic" evidence="12">
    <location>
        <begin position="19"/>
        <end position="320"/>
    </location>
</feature>
<dbReference type="HAMAP" id="MF_00022">
    <property type="entry name" value="Glu_tRNA_synth_type1"/>
    <property type="match status" value="1"/>
</dbReference>
<dbReference type="InterPro" id="IPR001412">
    <property type="entry name" value="aa-tRNA-synth_I_CS"/>
</dbReference>
<comment type="subunit">
    <text evidence="3">Monomer.</text>
</comment>
<dbReference type="InterPro" id="IPR008925">
    <property type="entry name" value="aa_tRNA-synth_I_cd-bd_sf"/>
</dbReference>
<dbReference type="Gene3D" id="3.40.50.620">
    <property type="entry name" value="HUPs"/>
    <property type="match status" value="1"/>
</dbReference>
<dbReference type="FunFam" id="3.40.50.620:FF:000007">
    <property type="entry name" value="Glutamate--tRNA ligase"/>
    <property type="match status" value="1"/>
</dbReference>
<dbReference type="NCBIfam" id="TIGR00464">
    <property type="entry name" value="gltX_bact"/>
    <property type="match status" value="1"/>
</dbReference>
<dbReference type="InterPro" id="IPR033910">
    <property type="entry name" value="GluRS_core"/>
</dbReference>
<keyword evidence="6 14" id="KW-0436">Ligase</keyword>
<dbReference type="InterPro" id="IPR020058">
    <property type="entry name" value="Glu/Gln-tRNA-synth_Ib_cat-dom"/>
</dbReference>
<evidence type="ECO:0000256" key="3">
    <source>
        <dbReference type="ARBA" id="ARBA00011245"/>
    </source>
</evidence>
<dbReference type="Pfam" id="PF19269">
    <property type="entry name" value="Anticodon_2"/>
    <property type="match status" value="1"/>
</dbReference>
<dbReference type="EC" id="6.1.1.17" evidence="4"/>
<feature type="domain" description="Aminoacyl-tRNA synthetase class I anticodon-binding" evidence="13">
    <location>
        <begin position="339"/>
        <end position="478"/>
    </location>
</feature>
<dbReference type="InterPro" id="IPR000924">
    <property type="entry name" value="Glu/Gln-tRNA-synth"/>
</dbReference>
<evidence type="ECO:0000256" key="8">
    <source>
        <dbReference type="ARBA" id="ARBA00022840"/>
    </source>
</evidence>
<name>A0A3B0ZLF2_9ZZZZ</name>
<dbReference type="InterPro" id="IPR045462">
    <property type="entry name" value="aa-tRNA-synth_I_cd-bd"/>
</dbReference>
<evidence type="ECO:0000256" key="10">
    <source>
        <dbReference type="ARBA" id="ARBA00023146"/>
    </source>
</evidence>
<dbReference type="Pfam" id="PF00749">
    <property type="entry name" value="tRNA-synt_1c"/>
    <property type="match status" value="1"/>
</dbReference>
<evidence type="ECO:0000313" key="14">
    <source>
        <dbReference type="EMBL" id="VAW89970.1"/>
    </source>
</evidence>
<keyword evidence="8" id="KW-0067">ATP-binding</keyword>
<evidence type="ECO:0000256" key="11">
    <source>
        <dbReference type="ARBA" id="ARBA00030865"/>
    </source>
</evidence>
<dbReference type="SUPFAM" id="SSF48163">
    <property type="entry name" value="An anticodon-binding domain of class I aminoacyl-tRNA synthetases"/>
    <property type="match status" value="1"/>
</dbReference>
<evidence type="ECO:0000256" key="7">
    <source>
        <dbReference type="ARBA" id="ARBA00022741"/>
    </source>
</evidence>
<dbReference type="PROSITE" id="PS00178">
    <property type="entry name" value="AA_TRNA_LIGASE_I"/>
    <property type="match status" value="1"/>
</dbReference>
<comment type="subcellular location">
    <subcellularLocation>
        <location evidence="1">Cytoplasm</location>
    </subcellularLocation>
</comment>
<evidence type="ECO:0000259" key="12">
    <source>
        <dbReference type="Pfam" id="PF00749"/>
    </source>
</evidence>
<dbReference type="GO" id="GO:0005524">
    <property type="term" value="F:ATP binding"/>
    <property type="evidence" value="ECO:0007669"/>
    <property type="project" value="UniProtKB-KW"/>
</dbReference>
<dbReference type="GO" id="GO:0005829">
    <property type="term" value="C:cytosol"/>
    <property type="evidence" value="ECO:0007669"/>
    <property type="project" value="TreeGrafter"/>
</dbReference>
<dbReference type="Gene3D" id="1.10.10.350">
    <property type="match status" value="1"/>
</dbReference>
<evidence type="ECO:0000256" key="1">
    <source>
        <dbReference type="ARBA" id="ARBA00004496"/>
    </source>
</evidence>
<dbReference type="GO" id="GO:0006424">
    <property type="term" value="P:glutamyl-tRNA aminoacylation"/>
    <property type="evidence" value="ECO:0007669"/>
    <property type="project" value="InterPro"/>
</dbReference>
<dbReference type="CDD" id="cd00808">
    <property type="entry name" value="GluRS_core"/>
    <property type="match status" value="1"/>
</dbReference>
<dbReference type="InterPro" id="IPR020751">
    <property type="entry name" value="aa-tRNA-synth_I_codon-bd_sub2"/>
</dbReference>
<dbReference type="SUPFAM" id="SSF52374">
    <property type="entry name" value="Nucleotidylyl transferase"/>
    <property type="match status" value="1"/>
</dbReference>
<proteinExistence type="inferred from homology"/>
<dbReference type="PANTHER" id="PTHR43311:SF2">
    <property type="entry name" value="GLUTAMATE--TRNA LIGASE, MITOCHONDRIAL-RELATED"/>
    <property type="match status" value="1"/>
</dbReference>
<dbReference type="GO" id="GO:0004818">
    <property type="term" value="F:glutamate-tRNA ligase activity"/>
    <property type="evidence" value="ECO:0007669"/>
    <property type="project" value="UniProtKB-EC"/>
</dbReference>
<evidence type="ECO:0000259" key="13">
    <source>
        <dbReference type="Pfam" id="PF19269"/>
    </source>
</evidence>
<keyword evidence="7" id="KW-0547">Nucleotide-binding</keyword>
<evidence type="ECO:0000256" key="9">
    <source>
        <dbReference type="ARBA" id="ARBA00022917"/>
    </source>
</evidence>
<protein>
    <recommendedName>
        <fullName evidence="4">glutamate--tRNA ligase</fullName>
        <ecNumber evidence="4">6.1.1.17</ecNumber>
    </recommendedName>
    <alternativeName>
        <fullName evidence="11">Glutamyl-tRNA synthetase</fullName>
    </alternativeName>
</protein>
<dbReference type="GO" id="GO:0000049">
    <property type="term" value="F:tRNA binding"/>
    <property type="evidence" value="ECO:0007669"/>
    <property type="project" value="InterPro"/>
</dbReference>
<keyword evidence="5" id="KW-0963">Cytoplasm</keyword>
<evidence type="ECO:0000256" key="5">
    <source>
        <dbReference type="ARBA" id="ARBA00022490"/>
    </source>
</evidence>
<accession>A0A3B0ZLF2</accession>
<dbReference type="InterPro" id="IPR014729">
    <property type="entry name" value="Rossmann-like_a/b/a_fold"/>
</dbReference>
<gene>
    <name evidence="14" type="ORF">MNBD_GAMMA17-799</name>
</gene>
<reference evidence="14" key="1">
    <citation type="submission" date="2018-06" db="EMBL/GenBank/DDBJ databases">
        <authorList>
            <person name="Zhirakovskaya E."/>
        </authorList>
    </citation>
    <scope>NUCLEOTIDE SEQUENCE</scope>
</reference>
<dbReference type="InterPro" id="IPR049940">
    <property type="entry name" value="GluQ/Sye"/>
</dbReference>
<dbReference type="EMBL" id="UOFQ01000163">
    <property type="protein sequence ID" value="VAW89970.1"/>
    <property type="molecule type" value="Genomic_DNA"/>
</dbReference>
<organism evidence="14">
    <name type="scientific">hydrothermal vent metagenome</name>
    <dbReference type="NCBI Taxonomy" id="652676"/>
    <lineage>
        <taxon>unclassified sequences</taxon>
        <taxon>metagenomes</taxon>
        <taxon>ecological metagenomes</taxon>
    </lineage>
</organism>
<dbReference type="AlphaFoldDB" id="A0A3B0ZLF2"/>
<dbReference type="PANTHER" id="PTHR43311">
    <property type="entry name" value="GLUTAMATE--TRNA LIGASE"/>
    <property type="match status" value="1"/>
</dbReference>
<dbReference type="InterPro" id="IPR004527">
    <property type="entry name" value="Glu-tRNA-ligase_bac/mito"/>
</dbReference>
<evidence type="ECO:0000256" key="2">
    <source>
        <dbReference type="ARBA" id="ARBA00007894"/>
    </source>
</evidence>
<evidence type="ECO:0000256" key="6">
    <source>
        <dbReference type="ARBA" id="ARBA00022598"/>
    </source>
</evidence>
<comment type="similarity">
    <text evidence="2">Belongs to the class-I aminoacyl-tRNA synthetase family. Glutamate--tRNA ligase type 1 subfamily.</text>
</comment>
<sequence>MLLKCPSGLNISLEIMTTRTRFAPSPTGYLHVGGARTALYSWLYARKHGGKFVLRIEDTDLERSTVESVNAILEGMTWLGLEYDEGPFRQTERMDRYQEVIHKLLDEDKAYYCYCSKERLETLRADQMANKQKPRYDGRCRKLTVPPAESGSPVVRFRNPAEGSVTVKDLVRGRVVFNNSELDDLIIARSDGSPTYNLTVVVDDLDMEMSHVIRGDDHLNNTPRQLNILEALGGKAPLYAHVPMILGDDGKRLSKRHGAVSVMQYREEGYLPEALLNYLVRLGWSHGDQEIFSVDEMINLFDIEDINSSASAFNTSKLLWLNQHYIKESPPEYIAHHLSWHLGNLDIDPAINNGPDLLELVKVQQERCKTLVEMAEASVYFYKDIEAYDEKAVAKQLKPAILAGLSALRDNLAALAEWTPESTHGAVKVTAEEQELKLGKLAQPLRVAVTGGTVSPSIDKTLFLLGRERVLQRLDHALKMIEEIASAA</sequence>
<dbReference type="PRINTS" id="PR00987">
    <property type="entry name" value="TRNASYNTHGLU"/>
</dbReference>
<keyword evidence="9" id="KW-0648">Protein biosynthesis</keyword>
<keyword evidence="10 14" id="KW-0030">Aminoacyl-tRNA synthetase</keyword>
<dbReference type="GO" id="GO:0008270">
    <property type="term" value="F:zinc ion binding"/>
    <property type="evidence" value="ECO:0007669"/>
    <property type="project" value="InterPro"/>
</dbReference>
<evidence type="ECO:0000256" key="4">
    <source>
        <dbReference type="ARBA" id="ARBA00012835"/>
    </source>
</evidence>